<dbReference type="AlphaFoldDB" id="A0A6G5A7U9"/>
<keyword evidence="4" id="KW-0732">Signal</keyword>
<evidence type="ECO:0000256" key="1">
    <source>
        <dbReference type="ARBA" id="ARBA00022690"/>
    </source>
</evidence>
<dbReference type="GO" id="GO:0004867">
    <property type="term" value="F:serine-type endopeptidase inhibitor activity"/>
    <property type="evidence" value="ECO:0007669"/>
    <property type="project" value="UniProtKB-KW"/>
</dbReference>
<protein>
    <submittedName>
        <fullName evidence="6">Putative serine proteinase inhibitor</fullName>
    </submittedName>
</protein>
<evidence type="ECO:0000256" key="3">
    <source>
        <dbReference type="ARBA" id="ARBA00023157"/>
    </source>
</evidence>
<sequence length="100" mass="11050">MKVYAFLLFLGTALVVITPLQSVGAFSGKTKDLVSGPRPFEKPICLRPPYSGPCRAHFTRFYYDAATNSCREFVYGGCKSNGNNFESHNDCMAACALQRQ</sequence>
<dbReference type="Gene3D" id="4.10.410.10">
    <property type="entry name" value="Pancreatic trypsin inhibitor Kunitz domain"/>
    <property type="match status" value="1"/>
</dbReference>
<feature type="domain" description="BPTI/Kunitz inhibitor" evidence="5">
    <location>
        <begin position="45"/>
        <end position="95"/>
    </location>
</feature>
<dbReference type="EMBL" id="GIKN01004596">
    <property type="protein sequence ID" value="NIE46869.1"/>
    <property type="molecule type" value="Transcribed_RNA"/>
</dbReference>
<dbReference type="PANTHER" id="PTHR10083:SF328">
    <property type="entry name" value="TISSUE FACTOR PATHWAY INHIBITOR"/>
    <property type="match status" value="1"/>
</dbReference>
<reference evidence="6" key="1">
    <citation type="submission" date="2020-03" db="EMBL/GenBank/DDBJ databases">
        <title>A transcriptome and proteome of the tick Rhipicephalus microplus shaped by the genetic composition of its hosts and developmental stage.</title>
        <authorList>
            <person name="Garcia G.R."/>
            <person name="Ribeiro J.M.C."/>
            <person name="Maruyama S.R."/>
            <person name="Gardinasse L.G."/>
            <person name="Nelson K."/>
            <person name="Ferreira B.R."/>
            <person name="Andrade T.G."/>
            <person name="Santos I.K.F.M."/>
        </authorList>
    </citation>
    <scope>NUCLEOTIDE SEQUENCE</scope>
    <source>
        <strain evidence="6">NSGR</strain>
        <tissue evidence="6">Salivary glands</tissue>
    </source>
</reference>
<keyword evidence="2" id="KW-0722">Serine protease inhibitor</keyword>
<evidence type="ECO:0000259" key="5">
    <source>
        <dbReference type="PROSITE" id="PS50279"/>
    </source>
</evidence>
<dbReference type="InterPro" id="IPR050098">
    <property type="entry name" value="TFPI/VKTCI-like"/>
</dbReference>
<evidence type="ECO:0000256" key="2">
    <source>
        <dbReference type="ARBA" id="ARBA00022900"/>
    </source>
</evidence>
<keyword evidence="3" id="KW-1015">Disulfide bond</keyword>
<dbReference type="PANTHER" id="PTHR10083">
    <property type="entry name" value="KUNITZ-TYPE PROTEASE INHIBITOR-RELATED"/>
    <property type="match status" value="1"/>
</dbReference>
<evidence type="ECO:0000256" key="4">
    <source>
        <dbReference type="SAM" id="SignalP"/>
    </source>
</evidence>
<dbReference type="PROSITE" id="PS50279">
    <property type="entry name" value="BPTI_KUNITZ_2"/>
    <property type="match status" value="1"/>
</dbReference>
<dbReference type="FunFam" id="4.10.410.10:FF:000004">
    <property type="entry name" value="Tissue factor pathway inhibitor"/>
    <property type="match status" value="1"/>
</dbReference>
<dbReference type="GO" id="GO:0005615">
    <property type="term" value="C:extracellular space"/>
    <property type="evidence" value="ECO:0007669"/>
    <property type="project" value="TreeGrafter"/>
</dbReference>
<dbReference type="InterPro" id="IPR002223">
    <property type="entry name" value="Kunitz_BPTI"/>
</dbReference>
<dbReference type="Pfam" id="PF00014">
    <property type="entry name" value="Kunitz_BPTI"/>
    <property type="match status" value="1"/>
</dbReference>
<organism evidence="6">
    <name type="scientific">Rhipicephalus microplus</name>
    <name type="common">Cattle tick</name>
    <name type="synonym">Boophilus microplus</name>
    <dbReference type="NCBI Taxonomy" id="6941"/>
    <lineage>
        <taxon>Eukaryota</taxon>
        <taxon>Metazoa</taxon>
        <taxon>Ecdysozoa</taxon>
        <taxon>Arthropoda</taxon>
        <taxon>Chelicerata</taxon>
        <taxon>Arachnida</taxon>
        <taxon>Acari</taxon>
        <taxon>Parasitiformes</taxon>
        <taxon>Ixodida</taxon>
        <taxon>Ixodoidea</taxon>
        <taxon>Ixodidae</taxon>
        <taxon>Rhipicephalinae</taxon>
        <taxon>Rhipicephalus</taxon>
        <taxon>Boophilus</taxon>
    </lineage>
</organism>
<dbReference type="SUPFAM" id="SSF57362">
    <property type="entry name" value="BPTI-like"/>
    <property type="match status" value="1"/>
</dbReference>
<dbReference type="SMART" id="SM00131">
    <property type="entry name" value="KU"/>
    <property type="match status" value="1"/>
</dbReference>
<name>A0A6G5A7U9_RHIMP</name>
<dbReference type="PRINTS" id="PR00759">
    <property type="entry name" value="BASICPTASE"/>
</dbReference>
<dbReference type="PROSITE" id="PS00280">
    <property type="entry name" value="BPTI_KUNITZ_1"/>
    <property type="match status" value="1"/>
</dbReference>
<evidence type="ECO:0000313" key="6">
    <source>
        <dbReference type="EMBL" id="NIE46869.1"/>
    </source>
</evidence>
<dbReference type="InterPro" id="IPR036880">
    <property type="entry name" value="Kunitz_BPTI_sf"/>
</dbReference>
<feature type="chain" id="PRO_5026192155" evidence="4">
    <location>
        <begin position="26"/>
        <end position="100"/>
    </location>
</feature>
<proteinExistence type="predicted"/>
<dbReference type="InterPro" id="IPR020901">
    <property type="entry name" value="Prtase_inh_Kunz-CS"/>
</dbReference>
<keyword evidence="1" id="KW-0646">Protease inhibitor</keyword>
<accession>A0A6G5A7U9</accession>
<feature type="signal peptide" evidence="4">
    <location>
        <begin position="1"/>
        <end position="25"/>
    </location>
</feature>